<dbReference type="AlphaFoldDB" id="A0A9D1Q0E0"/>
<comment type="subcellular location">
    <subcellularLocation>
        <location evidence="1">Secreted</location>
    </subcellularLocation>
</comment>
<dbReference type="InterPro" id="IPR050288">
    <property type="entry name" value="Cellulose_deg_GH3"/>
</dbReference>
<dbReference type="Gene3D" id="3.20.20.300">
    <property type="entry name" value="Glycoside hydrolase, family 3, N-terminal domain"/>
    <property type="match status" value="1"/>
</dbReference>
<feature type="transmembrane region" description="Helical" evidence="6">
    <location>
        <begin position="743"/>
        <end position="766"/>
    </location>
</feature>
<dbReference type="EMBL" id="DXHS01000050">
    <property type="protein sequence ID" value="HIW02250.1"/>
    <property type="molecule type" value="Genomic_DNA"/>
</dbReference>
<dbReference type="Gene3D" id="2.60.40.10">
    <property type="entry name" value="Immunoglobulins"/>
    <property type="match status" value="2"/>
</dbReference>
<dbReference type="InterPro" id="IPR001764">
    <property type="entry name" value="Glyco_hydro_3_N"/>
</dbReference>
<evidence type="ECO:0000313" key="9">
    <source>
        <dbReference type="Proteomes" id="UP000823990"/>
    </source>
</evidence>
<dbReference type="Pfam" id="PF00933">
    <property type="entry name" value="Glyco_hydro_3"/>
    <property type="match status" value="1"/>
</dbReference>
<keyword evidence="3" id="KW-0964">Secreted</keyword>
<keyword evidence="4" id="KW-0732">Signal</keyword>
<dbReference type="SUPFAM" id="SSF51445">
    <property type="entry name" value="(Trans)glycosidases"/>
    <property type="match status" value="1"/>
</dbReference>
<dbReference type="GO" id="GO:0005509">
    <property type="term" value="F:calcium ion binding"/>
    <property type="evidence" value="ECO:0007669"/>
    <property type="project" value="InterPro"/>
</dbReference>
<dbReference type="SUPFAM" id="SSF49313">
    <property type="entry name" value="Cadherin-like"/>
    <property type="match status" value="1"/>
</dbReference>
<proteinExistence type="inferred from homology"/>
<keyword evidence="6" id="KW-0812">Transmembrane</keyword>
<keyword evidence="5" id="KW-0378">Hydrolase</keyword>
<dbReference type="GO" id="GO:0009251">
    <property type="term" value="P:glucan catabolic process"/>
    <property type="evidence" value="ECO:0007669"/>
    <property type="project" value="TreeGrafter"/>
</dbReference>
<dbReference type="InterPro" id="IPR013783">
    <property type="entry name" value="Ig-like_fold"/>
</dbReference>
<feature type="non-terminal residue" evidence="8">
    <location>
        <position position="1"/>
    </location>
</feature>
<comment type="similarity">
    <text evidence="2">Belongs to the glycosyl hydrolase 3 family.</text>
</comment>
<protein>
    <submittedName>
        <fullName evidence="8">Ig domain-containing protein</fullName>
    </submittedName>
</protein>
<comment type="caution">
    <text evidence="8">The sequence shown here is derived from an EMBL/GenBank/DDBJ whole genome shotgun (WGS) entry which is preliminary data.</text>
</comment>
<evidence type="ECO:0000256" key="5">
    <source>
        <dbReference type="ARBA" id="ARBA00022801"/>
    </source>
</evidence>
<evidence type="ECO:0000259" key="7">
    <source>
        <dbReference type="Pfam" id="PF00933"/>
    </source>
</evidence>
<reference evidence="8" key="2">
    <citation type="submission" date="2021-04" db="EMBL/GenBank/DDBJ databases">
        <authorList>
            <person name="Gilroy R."/>
        </authorList>
    </citation>
    <scope>NUCLEOTIDE SEQUENCE</scope>
    <source>
        <strain evidence="8">12435</strain>
    </source>
</reference>
<evidence type="ECO:0000313" key="8">
    <source>
        <dbReference type="EMBL" id="HIW02250.1"/>
    </source>
</evidence>
<evidence type="ECO:0000256" key="1">
    <source>
        <dbReference type="ARBA" id="ARBA00004613"/>
    </source>
</evidence>
<evidence type="ECO:0000256" key="2">
    <source>
        <dbReference type="ARBA" id="ARBA00005336"/>
    </source>
</evidence>
<dbReference type="PANTHER" id="PTHR42715">
    <property type="entry name" value="BETA-GLUCOSIDASE"/>
    <property type="match status" value="1"/>
</dbReference>
<evidence type="ECO:0000256" key="3">
    <source>
        <dbReference type="ARBA" id="ARBA00022525"/>
    </source>
</evidence>
<dbReference type="Pfam" id="PF05345">
    <property type="entry name" value="He_PIG"/>
    <property type="match status" value="2"/>
</dbReference>
<dbReference type="PRINTS" id="PR00133">
    <property type="entry name" value="GLHYDRLASE3"/>
</dbReference>
<dbReference type="GO" id="GO:0008422">
    <property type="term" value="F:beta-glucosidase activity"/>
    <property type="evidence" value="ECO:0007669"/>
    <property type="project" value="TreeGrafter"/>
</dbReference>
<dbReference type="InterPro" id="IPR017853">
    <property type="entry name" value="GH"/>
</dbReference>
<evidence type="ECO:0000256" key="4">
    <source>
        <dbReference type="ARBA" id="ARBA00022729"/>
    </source>
</evidence>
<dbReference type="Proteomes" id="UP000823990">
    <property type="component" value="Unassembled WGS sequence"/>
</dbReference>
<sequence>WYYDAEKGDYDYRDDESDPWFISKEEFETVAKDWTQASQSVRDNDKAGAGAETKLREMAGVALFEEDGSINPEWDAFMNQMTYLELQILASCGNSALARIDAIDKNQSAARDNTSVLSNIYHWGDQPLLSRTWNLDLCADHGEITAHYAAFGNNSPTGWWSPGCNLQRTPFSGRNGDYYGQDAFQAGMIISAVVGAAEENGLACWIKHFVLNDQETNRNGYSLFTWGDEQTFRENYFMYPQKAMQEGGAKGYMQSFARIGGVVFAYSYEANTVLTREQWGWTGIGVTDMLAGHSGPGYAVPETAGNLFEAEALGKDTTGAFNKPDQTKDWGIDGGDGRMSSLKPVTLDQLVRGTHGLPDGTQSRSSKFENGAYVNTINCYDAATKTVKVKTGFADVGNNPVSGIWSDKLNGVYLETEEGASELTEMTDSGRNQWYHVRLTAMLACYESANSRGNQNGMLVNDNTNQLRNYHGTTADISGLTQGTAMTAKSVAIEDETYDNSVVYSVVEGALPAGLTLDSATGEISGTPTVSTSAPTEVVIECRVANYLYGNKTVTIAPIASVISLSGNVATAGKAFSADLECELDDATFEIVGALPEGLTLEDGTISGTPVYTGKFDFTVNATVGRTVYSTDMSISVVAEAGLTEDEVKALIAGSASGGLTEDQVDALIEAAIADFVTEDQVEALIAAAGSGLTEAEVDALIEEATSGFLTESEVDALIDAALAEGGNGGGENGGEDGGCGSAVSLSVIAILLLAALLPVGVVLAVKAKKQH</sequence>
<gene>
    <name evidence="8" type="ORF">H9892_02800</name>
</gene>
<dbReference type="InterPro" id="IPR015919">
    <property type="entry name" value="Cadherin-like_sf"/>
</dbReference>
<keyword evidence="6" id="KW-1133">Transmembrane helix</keyword>
<evidence type="ECO:0000256" key="6">
    <source>
        <dbReference type="SAM" id="Phobius"/>
    </source>
</evidence>
<reference evidence="8" key="1">
    <citation type="journal article" date="2021" name="PeerJ">
        <title>Extensive microbial diversity within the chicken gut microbiome revealed by metagenomics and culture.</title>
        <authorList>
            <person name="Gilroy R."/>
            <person name="Ravi A."/>
            <person name="Getino M."/>
            <person name="Pursley I."/>
            <person name="Horton D.L."/>
            <person name="Alikhan N.F."/>
            <person name="Baker D."/>
            <person name="Gharbi K."/>
            <person name="Hall N."/>
            <person name="Watson M."/>
            <person name="Adriaenssens E.M."/>
            <person name="Foster-Nyarko E."/>
            <person name="Jarju S."/>
            <person name="Secka A."/>
            <person name="Antonio M."/>
            <person name="Oren A."/>
            <person name="Chaudhuri R.R."/>
            <person name="La Ragione R."/>
            <person name="Hildebrand F."/>
            <person name="Pallen M.J."/>
        </authorList>
    </citation>
    <scope>NUCLEOTIDE SEQUENCE</scope>
    <source>
        <strain evidence="8">12435</strain>
    </source>
</reference>
<name>A0A9D1Q0E0_9FIRM</name>
<feature type="domain" description="Glycoside hydrolase family 3 N-terminal" evidence="7">
    <location>
        <begin position="129"/>
        <end position="291"/>
    </location>
</feature>
<dbReference type="InterPro" id="IPR036962">
    <property type="entry name" value="Glyco_hydro_3_N_sf"/>
</dbReference>
<dbReference type="GO" id="GO:0016020">
    <property type="term" value="C:membrane"/>
    <property type="evidence" value="ECO:0007669"/>
    <property type="project" value="InterPro"/>
</dbReference>
<accession>A0A9D1Q0E0</accession>
<organism evidence="8 9">
    <name type="scientific">Candidatus Protoclostridium stercorigallinarum</name>
    <dbReference type="NCBI Taxonomy" id="2838741"/>
    <lineage>
        <taxon>Bacteria</taxon>
        <taxon>Bacillati</taxon>
        <taxon>Bacillota</taxon>
        <taxon>Clostridia</taxon>
        <taxon>Candidatus Protoclostridium</taxon>
    </lineage>
</organism>
<dbReference type="GO" id="GO:0005576">
    <property type="term" value="C:extracellular region"/>
    <property type="evidence" value="ECO:0007669"/>
    <property type="project" value="UniProtKB-SubCell"/>
</dbReference>
<keyword evidence="6" id="KW-0472">Membrane</keyword>
<dbReference type="PANTHER" id="PTHR42715:SF12">
    <property type="entry name" value="BETA-GLUCOSIDASE G-RELATED"/>
    <property type="match status" value="1"/>
</dbReference>